<dbReference type="RefSeq" id="WP_118277411.1">
    <property type="nucleotide sequence ID" value="NZ_AP019695.1"/>
</dbReference>
<dbReference type="InterPro" id="IPR016032">
    <property type="entry name" value="Sig_transdc_resp-reg_C-effctor"/>
</dbReference>
<dbReference type="PANTHER" id="PTHR43214:SF40">
    <property type="entry name" value="TRANSCRIPTIONAL REGULATORY PROTEIN LNRK"/>
    <property type="match status" value="1"/>
</dbReference>
<sequence>MIKIMIADDQELIRESLKIILSTQKEFNIISTAVSGKDVIEKVRDEAPDVILMDIRMPDMDGVQCTKFIKEVYPEIKIIILTTFDDDDYIFDALKYGASGYLLKGVALEELSSAIHTVVEGGAIFNPNVAGKVTQFFSKMANHQGLKETFISDTDVPTMSNTEWQIICKVAQGLSNKEIAFELKFTEGTIRNYLSVILEKLNLRDRTQLAIWYLHKEKDEHE</sequence>
<evidence type="ECO:0000256" key="4">
    <source>
        <dbReference type="ARBA" id="ARBA00023163"/>
    </source>
</evidence>
<dbReference type="PANTHER" id="PTHR43214">
    <property type="entry name" value="TWO-COMPONENT RESPONSE REGULATOR"/>
    <property type="match status" value="1"/>
</dbReference>
<feature type="domain" description="Response regulatory" evidence="7">
    <location>
        <begin position="3"/>
        <end position="119"/>
    </location>
</feature>
<dbReference type="Pfam" id="PF00196">
    <property type="entry name" value="GerE"/>
    <property type="match status" value="1"/>
</dbReference>
<feature type="domain" description="HTH luxR-type" evidence="6">
    <location>
        <begin position="152"/>
        <end position="217"/>
    </location>
</feature>
<keyword evidence="4" id="KW-0804">Transcription</keyword>
<dbReference type="AlphaFoldDB" id="A0A6N4TKF4"/>
<dbReference type="GO" id="GO:0003677">
    <property type="term" value="F:DNA binding"/>
    <property type="evidence" value="ECO:0007669"/>
    <property type="project" value="UniProtKB-KW"/>
</dbReference>
<evidence type="ECO:0000313" key="9">
    <source>
        <dbReference type="Proteomes" id="UP000464754"/>
    </source>
</evidence>
<accession>A0A6N4TKF4</accession>
<dbReference type="Proteomes" id="UP000464754">
    <property type="component" value="Chromosome"/>
</dbReference>
<dbReference type="SUPFAM" id="SSF46894">
    <property type="entry name" value="C-terminal effector domain of the bipartite response regulators"/>
    <property type="match status" value="1"/>
</dbReference>
<keyword evidence="1 5" id="KW-0597">Phosphoprotein</keyword>
<dbReference type="InterPro" id="IPR039420">
    <property type="entry name" value="WalR-like"/>
</dbReference>
<keyword evidence="3 8" id="KW-0238">DNA-binding</keyword>
<dbReference type="InterPro" id="IPR000792">
    <property type="entry name" value="Tscrpt_reg_LuxR_C"/>
</dbReference>
<keyword evidence="9" id="KW-1185">Reference proteome</keyword>
<dbReference type="GO" id="GO:0006355">
    <property type="term" value="P:regulation of DNA-templated transcription"/>
    <property type="evidence" value="ECO:0007669"/>
    <property type="project" value="InterPro"/>
</dbReference>
<feature type="modified residue" description="4-aspartylphosphate" evidence="5">
    <location>
        <position position="54"/>
    </location>
</feature>
<dbReference type="InterPro" id="IPR058245">
    <property type="entry name" value="NreC/VraR/RcsB-like_REC"/>
</dbReference>
<evidence type="ECO:0000256" key="3">
    <source>
        <dbReference type="ARBA" id="ARBA00023125"/>
    </source>
</evidence>
<dbReference type="EMBL" id="AP019695">
    <property type="protein sequence ID" value="BBK22895.1"/>
    <property type="molecule type" value="Genomic_DNA"/>
</dbReference>
<dbReference type="KEGG" id="aarg:Aargi30884_17980"/>
<dbReference type="PROSITE" id="PS50043">
    <property type="entry name" value="HTH_LUXR_2"/>
    <property type="match status" value="1"/>
</dbReference>
<dbReference type="GO" id="GO:0000160">
    <property type="term" value="P:phosphorelay signal transduction system"/>
    <property type="evidence" value="ECO:0007669"/>
    <property type="project" value="InterPro"/>
</dbReference>
<evidence type="ECO:0000259" key="7">
    <source>
        <dbReference type="PROSITE" id="PS50110"/>
    </source>
</evidence>
<evidence type="ECO:0000256" key="5">
    <source>
        <dbReference type="PROSITE-ProRule" id="PRU00169"/>
    </source>
</evidence>
<dbReference type="SMART" id="SM00448">
    <property type="entry name" value="REC"/>
    <property type="match status" value="1"/>
</dbReference>
<gene>
    <name evidence="8" type="ORF">Aargi30884_17980</name>
</gene>
<keyword evidence="2" id="KW-0805">Transcription regulation</keyword>
<proteinExistence type="predicted"/>
<dbReference type="InterPro" id="IPR001789">
    <property type="entry name" value="Sig_transdc_resp-reg_receiver"/>
</dbReference>
<evidence type="ECO:0000256" key="1">
    <source>
        <dbReference type="ARBA" id="ARBA00022553"/>
    </source>
</evidence>
<dbReference type="SUPFAM" id="SSF52172">
    <property type="entry name" value="CheY-like"/>
    <property type="match status" value="1"/>
</dbReference>
<dbReference type="PRINTS" id="PR00038">
    <property type="entry name" value="HTHLUXR"/>
</dbReference>
<organism evidence="8 9">
    <name type="scientific">Amedibacterium intestinale</name>
    <dbReference type="NCBI Taxonomy" id="2583452"/>
    <lineage>
        <taxon>Bacteria</taxon>
        <taxon>Bacillati</taxon>
        <taxon>Bacillota</taxon>
        <taxon>Erysipelotrichia</taxon>
        <taxon>Erysipelotrichales</taxon>
        <taxon>Erysipelotrichaceae</taxon>
        <taxon>Amedibacterium</taxon>
    </lineage>
</organism>
<evidence type="ECO:0000256" key="2">
    <source>
        <dbReference type="ARBA" id="ARBA00023015"/>
    </source>
</evidence>
<protein>
    <submittedName>
        <fullName evidence="8">DNA-binding response regulator</fullName>
    </submittedName>
</protein>
<dbReference type="CDD" id="cd06170">
    <property type="entry name" value="LuxR_C_like"/>
    <property type="match status" value="1"/>
</dbReference>
<reference evidence="9" key="1">
    <citation type="submission" date="2019-05" db="EMBL/GenBank/DDBJ databases">
        <title>Complete genome sequencing of Absiella argi strain JCM 30884.</title>
        <authorList>
            <person name="Sakamoto M."/>
            <person name="Murakami T."/>
            <person name="Mori H."/>
        </authorList>
    </citation>
    <scope>NUCLEOTIDE SEQUENCE [LARGE SCALE GENOMIC DNA]</scope>
    <source>
        <strain evidence="9">JCM 30884</strain>
    </source>
</reference>
<name>A0A6N4TKF4_9FIRM</name>
<dbReference type="SMART" id="SM00421">
    <property type="entry name" value="HTH_LUXR"/>
    <property type="match status" value="1"/>
</dbReference>
<dbReference type="Pfam" id="PF00072">
    <property type="entry name" value="Response_reg"/>
    <property type="match status" value="1"/>
</dbReference>
<dbReference type="PROSITE" id="PS50110">
    <property type="entry name" value="RESPONSE_REGULATORY"/>
    <property type="match status" value="1"/>
</dbReference>
<dbReference type="Gene3D" id="3.40.50.2300">
    <property type="match status" value="1"/>
</dbReference>
<evidence type="ECO:0000313" key="8">
    <source>
        <dbReference type="EMBL" id="BBK22895.1"/>
    </source>
</evidence>
<dbReference type="InterPro" id="IPR011006">
    <property type="entry name" value="CheY-like_superfamily"/>
</dbReference>
<evidence type="ECO:0000259" key="6">
    <source>
        <dbReference type="PROSITE" id="PS50043"/>
    </source>
</evidence>
<dbReference type="CDD" id="cd17535">
    <property type="entry name" value="REC_NarL-like"/>
    <property type="match status" value="1"/>
</dbReference>